<organism evidence="5 6">
    <name type="scientific">Rhynchosporium graminicola</name>
    <dbReference type="NCBI Taxonomy" id="2792576"/>
    <lineage>
        <taxon>Eukaryota</taxon>
        <taxon>Fungi</taxon>
        <taxon>Dikarya</taxon>
        <taxon>Ascomycota</taxon>
        <taxon>Pezizomycotina</taxon>
        <taxon>Leotiomycetes</taxon>
        <taxon>Helotiales</taxon>
        <taxon>Ploettnerulaceae</taxon>
        <taxon>Rhynchosporium</taxon>
    </lineage>
</organism>
<evidence type="ECO:0000313" key="6">
    <source>
        <dbReference type="Proteomes" id="UP000178129"/>
    </source>
</evidence>
<keyword evidence="2" id="KW-0378">Hydrolase</keyword>
<dbReference type="PANTHER" id="PTHR11066">
    <property type="entry name" value="ACYL-COA THIOESTERASE"/>
    <property type="match status" value="1"/>
</dbReference>
<dbReference type="Pfam" id="PF13622">
    <property type="entry name" value="4HBT_3"/>
    <property type="match status" value="1"/>
</dbReference>
<comment type="caution">
    <text evidence="5">The sequence shown here is derived from an EMBL/GenBank/DDBJ whole genome shotgun (WGS) entry which is preliminary data.</text>
</comment>
<sequence>MNTRDNNDDRLSFTELMTLISLPPLENDAGEERFMSTRPAYNPGQNAAYGGHVFAQSVWAASLSVGEGMVVHNVHGFFPLPGLVDRPYVYSISHLSEGRSYCTRQVQVRQPTSPAKFKSWSKSSFRNHSQDFVIKDVTGELGSVCFSSMISFKRDEGYVTGHQTESGVRERYKSVIEGRKPDRWPFVPRVDAAWADRATFRYPFPNDFPGLAVHRVDMADFNANRPPANYRQLNYYTPLGHIPLSNPNLHACAHLYASDRNSLYLIPKALNTSEDISQMGSLSHSVIFHVSSKDLLVEEGEWWIQEAWTPTSGHGRGVHESRIWKLGDGDEEGKDIQIASSWQDGVVRYSKTRSKQKMRLLWFEGMRKMGLVGEDVCLREGLPAIEESGKIIGNEKL</sequence>
<reference evidence="6" key="1">
    <citation type="submission" date="2016-03" db="EMBL/GenBank/DDBJ databases">
        <authorList>
            <person name="Ploux O."/>
        </authorList>
    </citation>
    <scope>NUCLEOTIDE SEQUENCE [LARGE SCALE GENOMIC DNA]</scope>
    <source>
        <strain evidence="6">UK7</strain>
    </source>
</reference>
<protein>
    <recommendedName>
        <fullName evidence="7">Acyl-CoA thiolesterase</fullName>
    </recommendedName>
</protein>
<dbReference type="AlphaFoldDB" id="A0A1E1KH31"/>
<dbReference type="InterPro" id="IPR049449">
    <property type="entry name" value="TesB_ACOT8-like_N"/>
</dbReference>
<evidence type="ECO:0000256" key="1">
    <source>
        <dbReference type="ARBA" id="ARBA00006538"/>
    </source>
</evidence>
<feature type="domain" description="Acyl-CoA thioesterase-like N-terminal HotDog" evidence="3">
    <location>
        <begin position="41"/>
        <end position="111"/>
    </location>
</feature>
<dbReference type="CDD" id="cd03444">
    <property type="entry name" value="Thioesterase_II_repeat1"/>
    <property type="match status" value="1"/>
</dbReference>
<accession>A0A1E1KH31</accession>
<gene>
    <name evidence="5" type="ORF">RCO7_11607</name>
</gene>
<evidence type="ECO:0000256" key="2">
    <source>
        <dbReference type="ARBA" id="ARBA00022801"/>
    </source>
</evidence>
<dbReference type="InterPro" id="IPR042171">
    <property type="entry name" value="Acyl-CoA_hotdog"/>
</dbReference>
<evidence type="ECO:0000259" key="3">
    <source>
        <dbReference type="Pfam" id="PF13622"/>
    </source>
</evidence>
<dbReference type="InterPro" id="IPR029069">
    <property type="entry name" value="HotDog_dom_sf"/>
</dbReference>
<dbReference type="GO" id="GO:0006637">
    <property type="term" value="P:acyl-CoA metabolic process"/>
    <property type="evidence" value="ECO:0007669"/>
    <property type="project" value="InterPro"/>
</dbReference>
<evidence type="ECO:0000313" key="5">
    <source>
        <dbReference type="EMBL" id="CZS97356.1"/>
    </source>
</evidence>
<dbReference type="SUPFAM" id="SSF54637">
    <property type="entry name" value="Thioesterase/thiol ester dehydrase-isomerase"/>
    <property type="match status" value="2"/>
</dbReference>
<dbReference type="InParanoid" id="A0A1E1KH31"/>
<dbReference type="CDD" id="cd03445">
    <property type="entry name" value="Thioesterase_II_repeat2"/>
    <property type="match status" value="1"/>
</dbReference>
<dbReference type="PANTHER" id="PTHR11066:SF64">
    <property type="entry name" value="ACYL-COA THIOESTERASE (AFU_ORTHOLOGUE AFUA_1G12060)"/>
    <property type="match status" value="1"/>
</dbReference>
<evidence type="ECO:0008006" key="7">
    <source>
        <dbReference type="Google" id="ProtNLM"/>
    </source>
</evidence>
<dbReference type="Proteomes" id="UP000178129">
    <property type="component" value="Unassembled WGS sequence"/>
</dbReference>
<name>A0A1E1KH31_9HELO</name>
<feature type="domain" description="Acyl-CoA thioesterase-like C-terminal" evidence="4">
    <location>
        <begin position="243"/>
        <end position="325"/>
    </location>
</feature>
<dbReference type="Pfam" id="PF20789">
    <property type="entry name" value="4HBT_3C"/>
    <property type="match status" value="1"/>
</dbReference>
<dbReference type="EMBL" id="FJUW01000013">
    <property type="protein sequence ID" value="CZS97356.1"/>
    <property type="molecule type" value="Genomic_DNA"/>
</dbReference>
<dbReference type="STRING" id="914237.A0A1E1KH31"/>
<dbReference type="GO" id="GO:0047617">
    <property type="term" value="F:fatty acyl-CoA hydrolase activity"/>
    <property type="evidence" value="ECO:0007669"/>
    <property type="project" value="InterPro"/>
</dbReference>
<keyword evidence="6" id="KW-1185">Reference proteome</keyword>
<evidence type="ECO:0000259" key="4">
    <source>
        <dbReference type="Pfam" id="PF20789"/>
    </source>
</evidence>
<proteinExistence type="inferred from homology"/>
<comment type="similarity">
    <text evidence="1">Belongs to the C/M/P thioester hydrolase family.</text>
</comment>
<dbReference type="InterPro" id="IPR003703">
    <property type="entry name" value="Acyl_CoA_thio"/>
</dbReference>
<dbReference type="GO" id="GO:0005782">
    <property type="term" value="C:peroxisomal matrix"/>
    <property type="evidence" value="ECO:0007669"/>
    <property type="project" value="UniProtKB-SubCell"/>
</dbReference>
<dbReference type="Gene3D" id="2.40.160.210">
    <property type="entry name" value="Acyl-CoA thioesterase, double hotdog domain"/>
    <property type="match status" value="1"/>
</dbReference>
<dbReference type="GO" id="GO:0009062">
    <property type="term" value="P:fatty acid catabolic process"/>
    <property type="evidence" value="ECO:0007669"/>
    <property type="project" value="TreeGrafter"/>
</dbReference>
<dbReference type="InterPro" id="IPR049450">
    <property type="entry name" value="ACOT8-like_C"/>
</dbReference>